<dbReference type="Proteomes" id="UP000509303">
    <property type="component" value="Chromosome"/>
</dbReference>
<protein>
    <submittedName>
        <fullName evidence="2">Uncharacterized protein</fullName>
    </submittedName>
</protein>
<organism evidence="2 3">
    <name type="scientific">Streptomyces buecherae</name>
    <dbReference type="NCBI Taxonomy" id="2763006"/>
    <lineage>
        <taxon>Bacteria</taxon>
        <taxon>Bacillati</taxon>
        <taxon>Actinomycetota</taxon>
        <taxon>Actinomycetes</taxon>
        <taxon>Kitasatosporales</taxon>
        <taxon>Streptomycetaceae</taxon>
        <taxon>Streptomyces</taxon>
    </lineage>
</organism>
<keyword evidence="3" id="KW-1185">Reference proteome</keyword>
<sequence>MVARQGPSVSDHVALVEIDLYGELMIAASSVAEERMSADHIDAVLRVHVDRSHSATSEPAREHERDHDHSAS</sequence>
<accession>A0A7H8N8L1</accession>
<name>A0A7H8N8L1_9ACTN</name>
<dbReference type="RefSeq" id="WP_176162429.1">
    <property type="nucleotide sequence ID" value="NZ_CP054929.1"/>
</dbReference>
<evidence type="ECO:0000256" key="1">
    <source>
        <dbReference type="SAM" id="MobiDB-lite"/>
    </source>
</evidence>
<proteinExistence type="predicted"/>
<dbReference type="AlphaFoldDB" id="A0A7H8N8L1"/>
<feature type="region of interest" description="Disordered" evidence="1">
    <location>
        <begin position="49"/>
        <end position="72"/>
    </location>
</feature>
<reference evidence="2 3" key="1">
    <citation type="submission" date="2020-06" db="EMBL/GenBank/DDBJ databases">
        <title>Genome mining for natural products.</title>
        <authorList>
            <person name="Zhang B."/>
            <person name="Shi J."/>
            <person name="Ge H."/>
        </authorList>
    </citation>
    <scope>NUCLEOTIDE SEQUENCE [LARGE SCALE GENOMIC DNA]</scope>
    <source>
        <strain evidence="2 3">NA00687</strain>
    </source>
</reference>
<evidence type="ECO:0000313" key="2">
    <source>
        <dbReference type="EMBL" id="QKW50696.1"/>
    </source>
</evidence>
<dbReference type="EMBL" id="CP054929">
    <property type="protein sequence ID" value="QKW50696.1"/>
    <property type="molecule type" value="Genomic_DNA"/>
</dbReference>
<gene>
    <name evidence="2" type="ORF">HUT08_15415</name>
</gene>
<evidence type="ECO:0000313" key="3">
    <source>
        <dbReference type="Proteomes" id="UP000509303"/>
    </source>
</evidence>